<sequence length="99" mass="11341">MATVSTACFIEGLHGKIGNKMVFRTMRGKTFVSHAPRKTKKIQSEAQRQTRHTFKEASAWARHILTDPERKAYYKQRAEALKLPNAYTAAVTDFMRKPT</sequence>
<name>A0A364XYL7_9BACT</name>
<accession>A0A364XYL7</accession>
<dbReference type="EMBL" id="QMFY01000011">
    <property type="protein sequence ID" value="RAV99373.1"/>
    <property type="molecule type" value="Genomic_DNA"/>
</dbReference>
<dbReference type="OrthoDB" id="880927at2"/>
<proteinExistence type="predicted"/>
<protein>
    <submittedName>
        <fullName evidence="1">Uncharacterized protein</fullName>
    </submittedName>
</protein>
<reference evidence="1 2" key="1">
    <citation type="submission" date="2018-06" db="EMBL/GenBank/DDBJ databases">
        <title>Chryseolinea flavus sp. nov., a member of the phylum Bacteroidetes isolated from soil.</title>
        <authorList>
            <person name="Li Y."/>
            <person name="Wang J."/>
        </authorList>
    </citation>
    <scope>NUCLEOTIDE SEQUENCE [LARGE SCALE GENOMIC DNA]</scope>
    <source>
        <strain evidence="1 2">SDU1-6</strain>
    </source>
</reference>
<evidence type="ECO:0000313" key="1">
    <source>
        <dbReference type="EMBL" id="RAV99373.1"/>
    </source>
</evidence>
<comment type="caution">
    <text evidence="1">The sequence shown here is derived from an EMBL/GenBank/DDBJ whole genome shotgun (WGS) entry which is preliminary data.</text>
</comment>
<keyword evidence="2" id="KW-1185">Reference proteome</keyword>
<dbReference type="Proteomes" id="UP000251889">
    <property type="component" value="Unassembled WGS sequence"/>
</dbReference>
<dbReference type="RefSeq" id="WP_112748562.1">
    <property type="nucleotide sequence ID" value="NZ_QMFY01000011.1"/>
</dbReference>
<dbReference type="AlphaFoldDB" id="A0A364XYL7"/>
<organism evidence="1 2">
    <name type="scientific">Pseudochryseolinea flava</name>
    <dbReference type="NCBI Taxonomy" id="2059302"/>
    <lineage>
        <taxon>Bacteria</taxon>
        <taxon>Pseudomonadati</taxon>
        <taxon>Bacteroidota</taxon>
        <taxon>Cytophagia</taxon>
        <taxon>Cytophagales</taxon>
        <taxon>Fulvivirgaceae</taxon>
        <taxon>Pseudochryseolinea</taxon>
    </lineage>
</organism>
<evidence type="ECO:0000313" key="2">
    <source>
        <dbReference type="Proteomes" id="UP000251889"/>
    </source>
</evidence>
<gene>
    <name evidence="1" type="ORF">DQQ10_19305</name>
</gene>